<organism evidence="4 5">
    <name type="scientific">Actinidia chinensis var. chinensis</name>
    <name type="common">Chinese soft-hair kiwi</name>
    <dbReference type="NCBI Taxonomy" id="1590841"/>
    <lineage>
        <taxon>Eukaryota</taxon>
        <taxon>Viridiplantae</taxon>
        <taxon>Streptophyta</taxon>
        <taxon>Embryophyta</taxon>
        <taxon>Tracheophyta</taxon>
        <taxon>Spermatophyta</taxon>
        <taxon>Magnoliopsida</taxon>
        <taxon>eudicotyledons</taxon>
        <taxon>Gunneridae</taxon>
        <taxon>Pentapetalae</taxon>
        <taxon>asterids</taxon>
        <taxon>Ericales</taxon>
        <taxon>Actinidiaceae</taxon>
        <taxon>Actinidia</taxon>
    </lineage>
</organism>
<name>A0A2R6PF89_ACTCC</name>
<keyword evidence="2" id="KW-1133">Transmembrane helix</keyword>
<feature type="domain" description="CRAL-TRIO" evidence="3">
    <location>
        <begin position="259"/>
        <end position="407"/>
    </location>
</feature>
<reference evidence="4 5" key="1">
    <citation type="submission" date="2017-07" db="EMBL/GenBank/DDBJ databases">
        <title>An improved, manually edited Actinidia chinensis var. chinensis (kiwifruit) genome highlights the challenges associated with draft genomes and gene prediction in plants.</title>
        <authorList>
            <person name="Pilkington S."/>
            <person name="Crowhurst R."/>
            <person name="Hilario E."/>
            <person name="Nardozza S."/>
            <person name="Fraser L."/>
            <person name="Peng Y."/>
            <person name="Gunaseelan K."/>
            <person name="Simpson R."/>
            <person name="Tahir J."/>
            <person name="Deroles S."/>
            <person name="Templeton K."/>
            <person name="Luo Z."/>
            <person name="Davy M."/>
            <person name="Cheng C."/>
            <person name="Mcneilage M."/>
            <person name="Scaglione D."/>
            <person name="Liu Y."/>
            <person name="Zhang Q."/>
            <person name="Datson P."/>
            <person name="De Silva N."/>
            <person name="Gardiner S."/>
            <person name="Bassett H."/>
            <person name="Chagne D."/>
            <person name="Mccallum J."/>
            <person name="Dzierzon H."/>
            <person name="Deng C."/>
            <person name="Wang Y.-Y."/>
            <person name="Barron N."/>
            <person name="Manako K."/>
            <person name="Bowen J."/>
            <person name="Foster T."/>
            <person name="Erridge Z."/>
            <person name="Tiffin H."/>
            <person name="Waite C."/>
            <person name="Davies K."/>
            <person name="Grierson E."/>
            <person name="Laing W."/>
            <person name="Kirk R."/>
            <person name="Chen X."/>
            <person name="Wood M."/>
            <person name="Montefiori M."/>
            <person name="Brummell D."/>
            <person name="Schwinn K."/>
            <person name="Catanach A."/>
            <person name="Fullerton C."/>
            <person name="Li D."/>
            <person name="Meiyalaghan S."/>
            <person name="Nieuwenhuizen N."/>
            <person name="Read N."/>
            <person name="Prakash R."/>
            <person name="Hunter D."/>
            <person name="Zhang H."/>
            <person name="Mckenzie M."/>
            <person name="Knabel M."/>
            <person name="Harris A."/>
            <person name="Allan A."/>
            <person name="Chen A."/>
            <person name="Janssen B."/>
            <person name="Plunkett B."/>
            <person name="Dwamena C."/>
            <person name="Voogd C."/>
            <person name="Leif D."/>
            <person name="Lafferty D."/>
            <person name="Souleyre E."/>
            <person name="Varkonyi-Gasic E."/>
            <person name="Gambi F."/>
            <person name="Hanley J."/>
            <person name="Yao J.-L."/>
            <person name="Cheung J."/>
            <person name="David K."/>
            <person name="Warren B."/>
            <person name="Marsh K."/>
            <person name="Snowden K."/>
            <person name="Lin-Wang K."/>
            <person name="Brian L."/>
            <person name="Martinez-Sanchez M."/>
            <person name="Wang M."/>
            <person name="Ileperuma N."/>
            <person name="Macnee N."/>
            <person name="Campin R."/>
            <person name="Mcatee P."/>
            <person name="Drummond R."/>
            <person name="Espley R."/>
            <person name="Ireland H."/>
            <person name="Wu R."/>
            <person name="Atkinson R."/>
            <person name="Karunairetnam S."/>
            <person name="Bulley S."/>
            <person name="Chunkath S."/>
            <person name="Hanley Z."/>
            <person name="Storey R."/>
            <person name="Thrimawithana A."/>
            <person name="Thomson S."/>
            <person name="David C."/>
            <person name="Testolin R."/>
        </authorList>
    </citation>
    <scope>NUCLEOTIDE SEQUENCE [LARGE SCALE GENOMIC DNA]</scope>
    <source>
        <strain evidence="5">cv. Red5</strain>
        <tissue evidence="4">Young leaf</tissue>
    </source>
</reference>
<feature type="region of interest" description="Disordered" evidence="1">
    <location>
        <begin position="143"/>
        <end position="184"/>
    </location>
</feature>
<accession>A0A2R6PF89</accession>
<evidence type="ECO:0000313" key="5">
    <source>
        <dbReference type="Proteomes" id="UP000241394"/>
    </source>
</evidence>
<comment type="caution">
    <text evidence="4">The sequence shown here is derived from an EMBL/GenBank/DDBJ whole genome shotgun (WGS) entry which is preliminary data.</text>
</comment>
<feature type="region of interest" description="Disordered" evidence="1">
    <location>
        <begin position="33"/>
        <end position="53"/>
    </location>
</feature>
<dbReference type="PANTHER" id="PTHR47041:SF2">
    <property type="entry name" value="SEC14 CYTOSOLIC FACTOR FAMILY PROTEIN _ PHOSPHOGLYCERIDE TRANSFER FAMILY PROTEIN"/>
    <property type="match status" value="1"/>
</dbReference>
<dbReference type="OrthoDB" id="1434354at2759"/>
<evidence type="ECO:0000256" key="2">
    <source>
        <dbReference type="SAM" id="Phobius"/>
    </source>
</evidence>
<dbReference type="InterPro" id="IPR036865">
    <property type="entry name" value="CRAL-TRIO_dom_sf"/>
</dbReference>
<dbReference type="PANTHER" id="PTHR47041">
    <property type="entry name" value="SEC14 CYTOSOLIC FACTOR FAMILY PROTEIN / PHOSPHOGLYCERIDE TRANSFER FAMILY PROTEIN"/>
    <property type="match status" value="1"/>
</dbReference>
<dbReference type="OMA" id="WNPFRVL"/>
<dbReference type="AlphaFoldDB" id="A0A2R6PF89"/>
<feature type="transmembrane region" description="Helical" evidence="2">
    <location>
        <begin position="459"/>
        <end position="481"/>
    </location>
</feature>
<feature type="compositionally biased region" description="Polar residues" evidence="1">
    <location>
        <begin position="143"/>
        <end position="174"/>
    </location>
</feature>
<dbReference type="CDD" id="cd00170">
    <property type="entry name" value="SEC14"/>
    <property type="match status" value="1"/>
</dbReference>
<keyword evidence="2" id="KW-0472">Membrane</keyword>
<dbReference type="EMBL" id="NKQK01000026">
    <property type="protein sequence ID" value="PSR90057.1"/>
    <property type="molecule type" value="Genomic_DNA"/>
</dbReference>
<gene>
    <name evidence="4" type="ORF">CEY00_Acc30254</name>
</gene>
<evidence type="ECO:0000256" key="1">
    <source>
        <dbReference type="SAM" id="MobiDB-lite"/>
    </source>
</evidence>
<dbReference type="PROSITE" id="PS50191">
    <property type="entry name" value="CRAL_TRIO"/>
    <property type="match status" value="1"/>
</dbReference>
<dbReference type="InParanoid" id="A0A2R6PF89"/>
<evidence type="ECO:0000313" key="4">
    <source>
        <dbReference type="EMBL" id="PSR90057.1"/>
    </source>
</evidence>
<keyword evidence="5" id="KW-1185">Reference proteome</keyword>
<sequence>MGDSFDHPGSRKASEVPSINTNKRVSKTCLVASNPKSSTQKSTRHVVSTDHRRMGRGTAGDAALFLLKVAALETVRRFSRARCPFVWCGIQALQVLCYPPLKWIQRWAPFTGLVYSVQALSRPLLVLSIATAFSDQSGYSNITSDASNDSRGLEDSQASPDSDSELPSVQSTPETRILDETPESQSSTNWLFQLYEELENKGISLPERINEDELNSFFIAANGDFSCLMSSVKKTICWRETYNILSGKELDMWSNVVFWHGFDVNYRPCLIVRLGLACSSLSSHERPRFLQAVVSQVEHGILHLVDPENPRITVLVDCEGLSPLRLPMQMLRSCSSIFQDHFPNRLGFLLVIRLPPVVRVIAQTFIQVLKPSTRQKLKIEGEMYRKILMENFETLPSYLGGNCTCRRCSNLRICNMELHRINETNERQRKMNIISCEDIPSPHPSDPIDIHMTGYCDQALRAAVVGIIMLLVLIAFLAGLYDPESSPALPL</sequence>
<dbReference type="SMART" id="SM00516">
    <property type="entry name" value="SEC14"/>
    <property type="match status" value="1"/>
</dbReference>
<reference evidence="5" key="2">
    <citation type="journal article" date="2018" name="BMC Genomics">
        <title>A manually annotated Actinidia chinensis var. chinensis (kiwifruit) genome highlights the challenges associated with draft genomes and gene prediction in plants.</title>
        <authorList>
            <person name="Pilkington S.M."/>
            <person name="Crowhurst R."/>
            <person name="Hilario E."/>
            <person name="Nardozza S."/>
            <person name="Fraser L."/>
            <person name="Peng Y."/>
            <person name="Gunaseelan K."/>
            <person name="Simpson R."/>
            <person name="Tahir J."/>
            <person name="Deroles S.C."/>
            <person name="Templeton K."/>
            <person name="Luo Z."/>
            <person name="Davy M."/>
            <person name="Cheng C."/>
            <person name="McNeilage M."/>
            <person name="Scaglione D."/>
            <person name="Liu Y."/>
            <person name="Zhang Q."/>
            <person name="Datson P."/>
            <person name="De Silva N."/>
            <person name="Gardiner S.E."/>
            <person name="Bassett H."/>
            <person name="Chagne D."/>
            <person name="McCallum J."/>
            <person name="Dzierzon H."/>
            <person name="Deng C."/>
            <person name="Wang Y.Y."/>
            <person name="Barron L."/>
            <person name="Manako K."/>
            <person name="Bowen J."/>
            <person name="Foster T.M."/>
            <person name="Erridge Z.A."/>
            <person name="Tiffin H."/>
            <person name="Waite C.N."/>
            <person name="Davies K.M."/>
            <person name="Grierson E.P."/>
            <person name="Laing W.A."/>
            <person name="Kirk R."/>
            <person name="Chen X."/>
            <person name="Wood M."/>
            <person name="Montefiori M."/>
            <person name="Brummell D.A."/>
            <person name="Schwinn K.E."/>
            <person name="Catanach A."/>
            <person name="Fullerton C."/>
            <person name="Li D."/>
            <person name="Meiyalaghan S."/>
            <person name="Nieuwenhuizen N."/>
            <person name="Read N."/>
            <person name="Prakash R."/>
            <person name="Hunter D."/>
            <person name="Zhang H."/>
            <person name="McKenzie M."/>
            <person name="Knabel M."/>
            <person name="Harris A."/>
            <person name="Allan A.C."/>
            <person name="Gleave A."/>
            <person name="Chen A."/>
            <person name="Janssen B.J."/>
            <person name="Plunkett B."/>
            <person name="Ampomah-Dwamena C."/>
            <person name="Voogd C."/>
            <person name="Leif D."/>
            <person name="Lafferty D."/>
            <person name="Souleyre E.J.F."/>
            <person name="Varkonyi-Gasic E."/>
            <person name="Gambi F."/>
            <person name="Hanley J."/>
            <person name="Yao J.L."/>
            <person name="Cheung J."/>
            <person name="David K.M."/>
            <person name="Warren B."/>
            <person name="Marsh K."/>
            <person name="Snowden K.C."/>
            <person name="Lin-Wang K."/>
            <person name="Brian L."/>
            <person name="Martinez-Sanchez M."/>
            <person name="Wang M."/>
            <person name="Ileperuma N."/>
            <person name="Macnee N."/>
            <person name="Campin R."/>
            <person name="McAtee P."/>
            <person name="Drummond R.S.M."/>
            <person name="Espley R.V."/>
            <person name="Ireland H.S."/>
            <person name="Wu R."/>
            <person name="Atkinson R.G."/>
            <person name="Karunairetnam S."/>
            <person name="Bulley S."/>
            <person name="Chunkath S."/>
            <person name="Hanley Z."/>
            <person name="Storey R."/>
            <person name="Thrimawithana A.H."/>
            <person name="Thomson S."/>
            <person name="David C."/>
            <person name="Testolin R."/>
            <person name="Huang H."/>
            <person name="Hellens R.P."/>
            <person name="Schaffer R.J."/>
        </authorList>
    </citation>
    <scope>NUCLEOTIDE SEQUENCE [LARGE SCALE GENOMIC DNA]</scope>
    <source>
        <strain evidence="5">cv. Red5</strain>
    </source>
</reference>
<dbReference type="Gramene" id="PSR90057">
    <property type="protein sequence ID" value="PSR90057"/>
    <property type="gene ID" value="CEY00_Acc30254"/>
</dbReference>
<dbReference type="STRING" id="1590841.A0A2R6PF89"/>
<dbReference type="Pfam" id="PF00650">
    <property type="entry name" value="CRAL_TRIO"/>
    <property type="match status" value="1"/>
</dbReference>
<dbReference type="Gene3D" id="3.40.525.10">
    <property type="entry name" value="CRAL-TRIO lipid binding domain"/>
    <property type="match status" value="1"/>
</dbReference>
<dbReference type="SUPFAM" id="SSF52087">
    <property type="entry name" value="CRAL/TRIO domain"/>
    <property type="match status" value="1"/>
</dbReference>
<proteinExistence type="predicted"/>
<dbReference type="Proteomes" id="UP000241394">
    <property type="component" value="Chromosome LG26"/>
</dbReference>
<evidence type="ECO:0000259" key="3">
    <source>
        <dbReference type="PROSITE" id="PS50191"/>
    </source>
</evidence>
<keyword evidence="2" id="KW-0812">Transmembrane</keyword>
<protein>
    <submittedName>
        <fullName evidence="4">Sec14 cytosolic factor like</fullName>
    </submittedName>
</protein>
<dbReference type="FunCoup" id="A0A2R6PF89">
    <property type="interactions" value="1114"/>
</dbReference>
<dbReference type="InterPro" id="IPR001251">
    <property type="entry name" value="CRAL-TRIO_dom"/>
</dbReference>